<dbReference type="AlphaFoldDB" id="A0A059D0W2"/>
<proteinExistence type="predicted"/>
<reference evidence="2" key="1">
    <citation type="submission" date="2013-07" db="EMBL/GenBank/DDBJ databases">
        <title>The genome of Eucalyptus grandis.</title>
        <authorList>
            <person name="Schmutz J."/>
            <person name="Hayes R."/>
            <person name="Myburg A."/>
            <person name="Tuskan G."/>
            <person name="Grattapaglia D."/>
            <person name="Rokhsar D.S."/>
        </authorList>
    </citation>
    <scope>NUCLEOTIDE SEQUENCE</scope>
    <source>
        <tissue evidence="2">Leaf extractions</tissue>
    </source>
</reference>
<dbReference type="EMBL" id="KK198754">
    <property type="protein sequence ID" value="KCW84041.1"/>
    <property type="molecule type" value="Genomic_DNA"/>
</dbReference>
<protein>
    <submittedName>
        <fullName evidence="2">Uncharacterized protein</fullName>
    </submittedName>
</protein>
<evidence type="ECO:0000256" key="1">
    <source>
        <dbReference type="SAM" id="SignalP"/>
    </source>
</evidence>
<feature type="signal peptide" evidence="1">
    <location>
        <begin position="1"/>
        <end position="29"/>
    </location>
</feature>
<organism evidence="2">
    <name type="scientific">Eucalyptus grandis</name>
    <name type="common">Flooded gum</name>
    <dbReference type="NCBI Taxonomy" id="71139"/>
    <lineage>
        <taxon>Eukaryota</taxon>
        <taxon>Viridiplantae</taxon>
        <taxon>Streptophyta</taxon>
        <taxon>Embryophyta</taxon>
        <taxon>Tracheophyta</taxon>
        <taxon>Spermatophyta</taxon>
        <taxon>Magnoliopsida</taxon>
        <taxon>eudicotyledons</taxon>
        <taxon>Gunneridae</taxon>
        <taxon>Pentapetalae</taxon>
        <taxon>rosids</taxon>
        <taxon>malvids</taxon>
        <taxon>Myrtales</taxon>
        <taxon>Myrtaceae</taxon>
        <taxon>Myrtoideae</taxon>
        <taxon>Eucalypteae</taxon>
        <taxon>Eucalyptus</taxon>
    </lineage>
</organism>
<sequence length="73" mass="8235">MHNEPPRSEFPEFLLFLVFSLPCILESGGVDIVCKDPRQRHWLATGRLGPEEICKKVKLVGATRLNVATWTGE</sequence>
<name>A0A059D0W2_EUCGR</name>
<accession>A0A059D0W2</accession>
<dbReference type="Gramene" id="KCW84041">
    <property type="protein sequence ID" value="KCW84041"/>
    <property type="gene ID" value="EUGRSUZ_B00920"/>
</dbReference>
<keyword evidence="1" id="KW-0732">Signal</keyword>
<feature type="chain" id="PRO_5001569819" evidence="1">
    <location>
        <begin position="30"/>
        <end position="73"/>
    </location>
</feature>
<evidence type="ECO:0000313" key="2">
    <source>
        <dbReference type="EMBL" id="KCW84041.1"/>
    </source>
</evidence>
<gene>
    <name evidence="2" type="ORF">EUGRSUZ_B00920</name>
</gene>
<dbReference type="InParanoid" id="A0A059D0W2"/>